<protein>
    <submittedName>
        <fullName evidence="2">Uncharacterized protein</fullName>
    </submittedName>
</protein>
<dbReference type="AlphaFoldDB" id="A0A937W4X3"/>
<comment type="caution">
    <text evidence="2">The sequence shown here is derived from an EMBL/GenBank/DDBJ whole genome shotgun (WGS) entry which is preliminary data.</text>
</comment>
<accession>A0A937W4X3</accession>
<feature type="region of interest" description="Disordered" evidence="1">
    <location>
        <begin position="127"/>
        <end position="149"/>
    </location>
</feature>
<organism evidence="2 3">
    <name type="scientific">Tectimicrobiota bacterium</name>
    <dbReference type="NCBI Taxonomy" id="2528274"/>
    <lineage>
        <taxon>Bacteria</taxon>
        <taxon>Pseudomonadati</taxon>
        <taxon>Nitrospinota/Tectimicrobiota group</taxon>
        <taxon>Candidatus Tectimicrobiota</taxon>
    </lineage>
</organism>
<evidence type="ECO:0000313" key="3">
    <source>
        <dbReference type="Proteomes" id="UP000712673"/>
    </source>
</evidence>
<dbReference type="EMBL" id="VGLS01001185">
    <property type="protein sequence ID" value="MBM3227089.1"/>
    <property type="molecule type" value="Genomic_DNA"/>
</dbReference>
<gene>
    <name evidence="2" type="ORF">FJZ47_25255</name>
</gene>
<proteinExistence type="predicted"/>
<sequence>MSEPSFTFDYSAHARHVRGVYLPATLALGVQQAHVVLRVDSAATYCVLERPWAAYFGLTWDDGDSVSIGTAVGGFQAYLHVLTLQIDRFRWETPVAIAEFESPPGAVPRQVLGLGDRETCTAGRTSLAFTQDRRRQGASAHTASPKPPA</sequence>
<dbReference type="Proteomes" id="UP000712673">
    <property type="component" value="Unassembled WGS sequence"/>
</dbReference>
<evidence type="ECO:0000313" key="2">
    <source>
        <dbReference type="EMBL" id="MBM3227089.1"/>
    </source>
</evidence>
<evidence type="ECO:0000256" key="1">
    <source>
        <dbReference type="SAM" id="MobiDB-lite"/>
    </source>
</evidence>
<name>A0A937W4X3_UNCTE</name>
<reference evidence="2" key="1">
    <citation type="submission" date="2019-03" db="EMBL/GenBank/DDBJ databases">
        <title>Lake Tanganyika Metagenome-Assembled Genomes (MAGs).</title>
        <authorList>
            <person name="Tran P."/>
        </authorList>
    </citation>
    <scope>NUCLEOTIDE SEQUENCE</scope>
    <source>
        <strain evidence="2">K_DeepCast_65m_m2_066</strain>
    </source>
</reference>